<dbReference type="PROSITE" id="PS50005">
    <property type="entry name" value="TPR"/>
    <property type="match status" value="4"/>
</dbReference>
<dbReference type="eggNOG" id="COG0457">
    <property type="taxonomic scope" value="Bacteria"/>
</dbReference>
<dbReference type="KEGG" id="cyc:PCC7424_0996"/>
<proteinExistence type="predicted"/>
<dbReference type="Proteomes" id="UP000002384">
    <property type="component" value="Chromosome"/>
</dbReference>
<feature type="repeat" description="TPR" evidence="1">
    <location>
        <begin position="387"/>
        <end position="420"/>
    </location>
</feature>
<keyword evidence="1" id="KW-0802">TPR repeat</keyword>
<dbReference type="Pfam" id="PF00515">
    <property type="entry name" value="TPR_1"/>
    <property type="match status" value="3"/>
</dbReference>
<dbReference type="SUPFAM" id="SSF48452">
    <property type="entry name" value="TPR-like"/>
    <property type="match status" value="1"/>
</dbReference>
<dbReference type="InterPro" id="IPR037919">
    <property type="entry name" value="OGT"/>
</dbReference>
<feature type="repeat" description="TPR" evidence="1">
    <location>
        <begin position="353"/>
        <end position="386"/>
    </location>
</feature>
<evidence type="ECO:0000313" key="3">
    <source>
        <dbReference type="EMBL" id="ACK69450.1"/>
    </source>
</evidence>
<dbReference type="GO" id="GO:0097363">
    <property type="term" value="F:protein O-acetylglucosaminyltransferase activity"/>
    <property type="evidence" value="ECO:0007669"/>
    <property type="project" value="TreeGrafter"/>
</dbReference>
<dbReference type="STRING" id="65393.PCC7424_0996"/>
<dbReference type="InterPro" id="IPR011990">
    <property type="entry name" value="TPR-like_helical_dom_sf"/>
</dbReference>
<evidence type="ECO:0000313" key="4">
    <source>
        <dbReference type="Proteomes" id="UP000002384"/>
    </source>
</evidence>
<protein>
    <submittedName>
        <fullName evidence="3">TPR repeat-containing protein</fullName>
    </submittedName>
</protein>
<feature type="repeat" description="TPR" evidence="1">
    <location>
        <begin position="455"/>
        <end position="488"/>
    </location>
</feature>
<keyword evidence="2" id="KW-0175">Coiled coil</keyword>
<dbReference type="Gene3D" id="1.25.40.10">
    <property type="entry name" value="Tetratricopeptide repeat domain"/>
    <property type="match status" value="2"/>
</dbReference>
<reference evidence="4" key="1">
    <citation type="journal article" date="2011" name="MBio">
        <title>Novel metabolic attributes of the genus Cyanothece, comprising a group of unicellular nitrogen-fixing Cyanobacteria.</title>
        <authorList>
            <person name="Bandyopadhyay A."/>
            <person name="Elvitigala T."/>
            <person name="Welsh E."/>
            <person name="Stockel J."/>
            <person name="Liberton M."/>
            <person name="Min H."/>
            <person name="Sherman L.A."/>
            <person name="Pakrasi H.B."/>
        </authorList>
    </citation>
    <scope>NUCLEOTIDE SEQUENCE [LARGE SCALE GENOMIC DNA]</scope>
    <source>
        <strain evidence="4">PCC 7424</strain>
    </source>
</reference>
<dbReference type="SMART" id="SM00028">
    <property type="entry name" value="TPR"/>
    <property type="match status" value="4"/>
</dbReference>
<feature type="coiled-coil region" evidence="2">
    <location>
        <begin position="197"/>
        <end position="224"/>
    </location>
</feature>
<sequence length="499" mass="59619">MKSNFLSQLFSSTGTIKIYEQTYKLPLLKSREFWRLQKTIQKRQQLIQESQGLKGVKWPNQSNFDSQFKDLENLIRDYDKIIQFLYQYQQSFQQFFSLLSEDIKRIVKGKFSQLYQAEQQRLELEKKFSEDLSLGLIFKTQKQQILKNTLILYRSAQLMLKKIELISKSIDKITEDQNLQIQSLQGIVQQLTSYAKIYSLQQEIDRLETDIQKLADIAINFEQNFSNYLSPFQGLITQIVNVDRELSEIVEQIRLLAEDITDQDLGNFQDSDNWYETLSEFLLKSDQKQERIREAFEQIQTFPYFNLDQLSFPESLLEETSLIKTLNRIQLEVESKLNQFSLNLNPEMAFNLAKNYHQEGMKYYLKKDYHKTLIHLTQAINLNPLYVNAYYNRGLTYYQLKEYDKAREDYNQALRINPQFIYAYNGRGFVYYELKEYDKALEDYHQALTINSQFTHAYYNRGLVYCDLKEYDKAREDYYKVLAIDPHYTDAYKKLKDIL</sequence>
<gene>
    <name evidence="3" type="ordered locus">PCC7424_0996</name>
</gene>
<feature type="repeat" description="TPR" evidence="1">
    <location>
        <begin position="421"/>
        <end position="454"/>
    </location>
</feature>
<dbReference type="OrthoDB" id="421558at2"/>
<organism evidence="3 4">
    <name type="scientific">Gloeothece citriformis (strain PCC 7424)</name>
    <name type="common">Cyanothece sp. (strain PCC 7424)</name>
    <dbReference type="NCBI Taxonomy" id="65393"/>
    <lineage>
        <taxon>Bacteria</taxon>
        <taxon>Bacillati</taxon>
        <taxon>Cyanobacteriota</taxon>
        <taxon>Cyanophyceae</taxon>
        <taxon>Oscillatoriophycideae</taxon>
        <taxon>Chroococcales</taxon>
        <taxon>Aphanothecaceae</taxon>
        <taxon>Gloeothece</taxon>
        <taxon>Gloeothece citriformis</taxon>
    </lineage>
</organism>
<dbReference type="PANTHER" id="PTHR44366">
    <property type="entry name" value="UDP-N-ACETYLGLUCOSAMINE--PEPTIDE N-ACETYLGLUCOSAMINYLTRANSFERASE 110 KDA SUBUNIT"/>
    <property type="match status" value="1"/>
</dbReference>
<dbReference type="EMBL" id="CP001291">
    <property type="protein sequence ID" value="ACK69450.1"/>
    <property type="molecule type" value="Genomic_DNA"/>
</dbReference>
<evidence type="ECO:0000256" key="2">
    <source>
        <dbReference type="SAM" id="Coils"/>
    </source>
</evidence>
<accession>B7KIP4</accession>
<dbReference type="PANTHER" id="PTHR44366:SF1">
    <property type="entry name" value="UDP-N-ACETYLGLUCOSAMINE--PEPTIDE N-ACETYLGLUCOSAMINYLTRANSFERASE 110 KDA SUBUNIT"/>
    <property type="match status" value="1"/>
</dbReference>
<name>B7KIP4_GLOC7</name>
<dbReference type="HOGENOM" id="CLU_459856_0_0_3"/>
<dbReference type="AlphaFoldDB" id="B7KIP4"/>
<dbReference type="RefSeq" id="WP_012598397.1">
    <property type="nucleotide sequence ID" value="NC_011729.1"/>
</dbReference>
<dbReference type="PROSITE" id="PS50293">
    <property type="entry name" value="TPR_REGION"/>
    <property type="match status" value="3"/>
</dbReference>
<keyword evidence="4" id="KW-1185">Reference proteome</keyword>
<evidence type="ECO:0000256" key="1">
    <source>
        <dbReference type="PROSITE-ProRule" id="PRU00339"/>
    </source>
</evidence>
<dbReference type="GO" id="GO:0006493">
    <property type="term" value="P:protein O-linked glycosylation"/>
    <property type="evidence" value="ECO:0007669"/>
    <property type="project" value="InterPro"/>
</dbReference>
<dbReference type="InterPro" id="IPR019734">
    <property type="entry name" value="TPR_rpt"/>
</dbReference>